<feature type="transmembrane region" description="Helical" evidence="9">
    <location>
        <begin position="153"/>
        <end position="173"/>
    </location>
</feature>
<feature type="binding site" evidence="7">
    <location>
        <position position="172"/>
    </location>
    <ligand>
        <name>Mg(2+)</name>
        <dbReference type="ChEBI" id="CHEBI:18420"/>
    </ligand>
</feature>
<dbReference type="GO" id="GO:0016780">
    <property type="term" value="F:phosphotransferase activity, for other substituted phosphate groups"/>
    <property type="evidence" value="ECO:0007669"/>
    <property type="project" value="InterPro"/>
</dbReference>
<evidence type="ECO:0000256" key="9">
    <source>
        <dbReference type="SAM" id="Phobius"/>
    </source>
</evidence>
<dbReference type="RefSeq" id="WP_290595483.1">
    <property type="nucleotide sequence ID" value="NZ_CAKZIO010000003.1"/>
</dbReference>
<evidence type="ECO:0000256" key="4">
    <source>
        <dbReference type="ARBA" id="ARBA00022692"/>
    </source>
</evidence>
<dbReference type="PANTHER" id="PTHR22926">
    <property type="entry name" value="PHOSPHO-N-ACETYLMURAMOYL-PENTAPEPTIDE-TRANSFERASE"/>
    <property type="match status" value="1"/>
</dbReference>
<gene>
    <name evidence="10" type="ORF">DI579_00785</name>
</gene>
<dbReference type="AlphaFoldDB" id="A0A2W5IFI8"/>
<dbReference type="GO" id="GO:0046872">
    <property type="term" value="F:metal ion binding"/>
    <property type="evidence" value="ECO:0007669"/>
    <property type="project" value="UniProtKB-KW"/>
</dbReference>
<dbReference type="CDD" id="cd06853">
    <property type="entry name" value="GT_WecA_like"/>
    <property type="match status" value="1"/>
</dbReference>
<feature type="transmembrane region" description="Helical" evidence="9">
    <location>
        <begin position="119"/>
        <end position="141"/>
    </location>
</feature>
<feature type="transmembrane region" description="Helical" evidence="9">
    <location>
        <begin position="272"/>
        <end position="297"/>
    </location>
</feature>
<feature type="transmembrane region" description="Helical" evidence="9">
    <location>
        <begin position="329"/>
        <end position="348"/>
    </location>
</feature>
<keyword evidence="7" id="KW-0460">Magnesium</keyword>
<feature type="transmembrane region" description="Helical" evidence="9">
    <location>
        <begin position="180"/>
        <end position="201"/>
    </location>
</feature>
<accession>A0A2W5IFI8</accession>
<evidence type="ECO:0000256" key="3">
    <source>
        <dbReference type="ARBA" id="ARBA00022679"/>
    </source>
</evidence>
<dbReference type="GO" id="GO:0044038">
    <property type="term" value="P:cell wall macromolecule biosynthetic process"/>
    <property type="evidence" value="ECO:0007669"/>
    <property type="project" value="TreeGrafter"/>
</dbReference>
<feature type="region of interest" description="Disordered" evidence="8">
    <location>
        <begin position="381"/>
        <end position="432"/>
    </location>
</feature>
<feature type="transmembrane region" description="Helical" evidence="9">
    <location>
        <begin position="87"/>
        <end position="107"/>
    </location>
</feature>
<evidence type="ECO:0000256" key="8">
    <source>
        <dbReference type="SAM" id="MobiDB-lite"/>
    </source>
</evidence>
<dbReference type="Proteomes" id="UP000248606">
    <property type="component" value="Unassembled WGS sequence"/>
</dbReference>
<dbReference type="EMBL" id="QFOZ01000001">
    <property type="protein sequence ID" value="PZP89737.1"/>
    <property type="molecule type" value="Genomic_DNA"/>
</dbReference>
<proteinExistence type="predicted"/>
<dbReference type="InterPro" id="IPR000715">
    <property type="entry name" value="Glycosyl_transferase_4"/>
</dbReference>
<evidence type="ECO:0000256" key="2">
    <source>
        <dbReference type="ARBA" id="ARBA00022475"/>
    </source>
</evidence>
<keyword evidence="5 9" id="KW-1133">Transmembrane helix</keyword>
<feature type="transmembrane region" description="Helical" evidence="9">
    <location>
        <begin position="354"/>
        <end position="372"/>
    </location>
</feature>
<sequence length="432" mass="46132">MFGVAGGLGVPWRELGLVFLSSIIVVFLITGLIRKIAIRGGAMAIPRRRDVHVIPIPRWGGIGIFIGLVAGYVIASNLPALHNGFTFVPDLKAAMVGSCLIVILGIVDDRWGLDAVTKLLGQIVVASIMVVMGLSWTQIYVPFGGINNLVLDPWQAGFFTVLLVVAIINAVNFVDGLDGLAAGVGAIAAVAIMVLSVHLLSEQEGAVSAYPPAIISVVLAGACLGFLPHNFQPARLFMGDSGSMLIGLNLAAASTSASGRTSLSGYGVGDALALLSPLLVVIAAMFIPMLDLIMAVVRRTRAGVSPFTPDKMHLHHRLLRVGHSQRRSVLIIYLWAGWLTTAAVTPLLLPWQVYLPLIIMLALLVAVLTYLPRVQQRWSEQRNSRDRSVKRSHGGGTAAVRDTIGQPTSSPRVKQMNYCTDGSSLREESSDE</sequence>
<dbReference type="Pfam" id="PF00953">
    <property type="entry name" value="Glycos_transf_4"/>
    <property type="match status" value="1"/>
</dbReference>
<comment type="cofactor">
    <cofactor evidence="7">
        <name>Mg(2+)</name>
        <dbReference type="ChEBI" id="CHEBI:18420"/>
    </cofactor>
</comment>
<evidence type="ECO:0000256" key="1">
    <source>
        <dbReference type="ARBA" id="ARBA00004651"/>
    </source>
</evidence>
<keyword evidence="3 10" id="KW-0808">Transferase</keyword>
<evidence type="ECO:0000256" key="5">
    <source>
        <dbReference type="ARBA" id="ARBA00022989"/>
    </source>
</evidence>
<protein>
    <submittedName>
        <fullName evidence="10">Undecaprenyl-phosphate alpha-N-acetylglucosaminyl 1-phosphate transferase</fullName>
    </submittedName>
</protein>
<keyword evidence="2" id="KW-1003">Cell membrane</keyword>
<evidence type="ECO:0000256" key="7">
    <source>
        <dbReference type="PIRSR" id="PIRSR600715-1"/>
    </source>
</evidence>
<dbReference type="GO" id="GO:0071555">
    <property type="term" value="P:cell wall organization"/>
    <property type="evidence" value="ECO:0007669"/>
    <property type="project" value="TreeGrafter"/>
</dbReference>
<evidence type="ECO:0000313" key="10">
    <source>
        <dbReference type="EMBL" id="PZP89737.1"/>
    </source>
</evidence>
<comment type="caution">
    <text evidence="10">The sequence shown here is derived from an EMBL/GenBank/DDBJ whole genome shotgun (WGS) entry which is preliminary data.</text>
</comment>
<reference evidence="10 11" key="1">
    <citation type="submission" date="2017-08" db="EMBL/GenBank/DDBJ databases">
        <title>Infants hospitalized years apart are colonized by the same room-sourced microbial strains.</title>
        <authorList>
            <person name="Brooks B."/>
            <person name="Olm M.R."/>
            <person name="Firek B.A."/>
            <person name="Baker R."/>
            <person name="Thomas B.C."/>
            <person name="Morowitz M.J."/>
            <person name="Banfield J.F."/>
        </authorList>
    </citation>
    <scope>NUCLEOTIDE SEQUENCE [LARGE SCALE GENOMIC DNA]</scope>
    <source>
        <strain evidence="10">S2_006_000_R1_57</strain>
    </source>
</reference>
<comment type="subcellular location">
    <subcellularLocation>
        <location evidence="1">Cell membrane</location>
        <topology evidence="1">Multi-pass membrane protein</topology>
    </subcellularLocation>
</comment>
<feature type="transmembrane region" description="Helical" evidence="9">
    <location>
        <begin position="234"/>
        <end position="252"/>
    </location>
</feature>
<dbReference type="GO" id="GO:0009103">
    <property type="term" value="P:lipopolysaccharide biosynthetic process"/>
    <property type="evidence" value="ECO:0007669"/>
    <property type="project" value="TreeGrafter"/>
</dbReference>
<name>A0A2W5IFI8_9ACTN</name>
<feature type="binding site" evidence="7">
    <location>
        <position position="240"/>
    </location>
    <ligand>
        <name>Mg(2+)</name>
        <dbReference type="ChEBI" id="CHEBI:18420"/>
    </ligand>
</feature>
<evidence type="ECO:0000313" key="11">
    <source>
        <dbReference type="Proteomes" id="UP000248606"/>
    </source>
</evidence>
<keyword evidence="4 9" id="KW-0812">Transmembrane</keyword>
<dbReference type="GO" id="GO:0005886">
    <property type="term" value="C:plasma membrane"/>
    <property type="evidence" value="ECO:0007669"/>
    <property type="project" value="UniProtKB-SubCell"/>
</dbReference>
<feature type="transmembrane region" description="Helical" evidence="9">
    <location>
        <begin position="207"/>
        <end position="227"/>
    </location>
</feature>
<feature type="compositionally biased region" description="Polar residues" evidence="8">
    <location>
        <begin position="405"/>
        <end position="423"/>
    </location>
</feature>
<keyword evidence="6 9" id="KW-0472">Membrane</keyword>
<feature type="transmembrane region" description="Helical" evidence="9">
    <location>
        <begin position="15"/>
        <end position="33"/>
    </location>
</feature>
<dbReference type="PANTHER" id="PTHR22926:SF3">
    <property type="entry name" value="UNDECAPRENYL-PHOSPHATE ALPHA-N-ACETYLGLUCOSAMINYL 1-PHOSPHATE TRANSFERASE"/>
    <property type="match status" value="1"/>
</dbReference>
<feature type="transmembrane region" description="Helical" evidence="9">
    <location>
        <begin position="53"/>
        <end position="75"/>
    </location>
</feature>
<evidence type="ECO:0000256" key="6">
    <source>
        <dbReference type="ARBA" id="ARBA00023136"/>
    </source>
</evidence>
<keyword evidence="7" id="KW-0479">Metal-binding</keyword>
<organism evidence="10 11">
    <name type="scientific">Lawsonella clevelandensis</name>
    <dbReference type="NCBI Taxonomy" id="1528099"/>
    <lineage>
        <taxon>Bacteria</taxon>
        <taxon>Bacillati</taxon>
        <taxon>Actinomycetota</taxon>
        <taxon>Actinomycetes</taxon>
        <taxon>Mycobacteriales</taxon>
        <taxon>Lawsonellaceae</taxon>
        <taxon>Lawsonella</taxon>
    </lineage>
</organism>